<dbReference type="AlphaFoldDB" id="A0A286RL50"/>
<accession>A0A286RL50</accession>
<keyword evidence="5" id="KW-1185">Reference proteome</keyword>
<dbReference type="NCBIfam" id="TIGR03696">
    <property type="entry name" value="Rhs_assc_core"/>
    <property type="match status" value="1"/>
</dbReference>
<dbReference type="Gene3D" id="2.180.10.10">
    <property type="entry name" value="RHS repeat-associated core"/>
    <property type="match status" value="1"/>
</dbReference>
<feature type="region of interest" description="Disordered" evidence="2">
    <location>
        <begin position="255"/>
        <end position="286"/>
    </location>
</feature>
<reference evidence="4 5" key="1">
    <citation type="journal article" name="Front. Microbiol.">
        <title>Sugar Metabolism of the First Thermophilic Planctomycete Thermogutta terrifontis: Comparative Genomic and Transcriptomic Approaches.</title>
        <authorList>
            <person name="Elcheninov A.G."/>
            <person name="Menzel P."/>
            <person name="Gudbergsdottir S.R."/>
            <person name="Slesarev A.I."/>
            <person name="Kadnikov V.V."/>
            <person name="Krogh A."/>
            <person name="Bonch-Osmolovskaya E.A."/>
            <person name="Peng X."/>
            <person name="Kublanov I.V."/>
        </authorList>
    </citation>
    <scope>NUCLEOTIDE SEQUENCE [LARGE SCALE GENOMIC DNA]</scope>
    <source>
        <strain evidence="4 5">R1</strain>
    </source>
</reference>
<dbReference type="PANTHER" id="PTHR32305:SF15">
    <property type="entry name" value="PROTEIN RHSA-RELATED"/>
    <property type="match status" value="1"/>
</dbReference>
<sequence length="383" mass="43609">MDFWRTNSGDMQVGHLRQRYLWGPAVDQIFAEENVDNRADETVQWTLTDHLNTVRDIAKYDSGSDMTTVVNHLIYDAFGRVTSETNPTIDSLFLFTGRPFDSDTQLQNNLHRWYDATVGRWLSEDPIGFAGGDGNLYRYVGNVTQSRVDPLGLQIAIELPPPRPKPGWWPDWLFWPYDEEGQRKCFESFDPSDLVCPIAGVTRKKALETISGLSRRIEEHFAKIADERAGAPVINHCKKRGRGMDKTNREDVAVCGKENGEGNGTSNQALERTTRKNRHGEKSMSRKQKLEALLARAFEIGEDGKEDADFRKKQADFVFHMTDWLSDLETLYNLVRNPEAWDAEQTRDFLIGFLIHVIPHLTTAGKLLVGEIPNPFDDSATEF</sequence>
<dbReference type="InterPro" id="IPR056823">
    <property type="entry name" value="TEN-like_YD-shell"/>
</dbReference>
<evidence type="ECO:0000313" key="4">
    <source>
        <dbReference type="EMBL" id="ASV76671.1"/>
    </source>
</evidence>
<gene>
    <name evidence="4" type="ORF">THTE_4070</name>
</gene>
<feature type="domain" description="Teneurin-like YD-shell" evidence="3">
    <location>
        <begin position="47"/>
        <end position="125"/>
    </location>
</feature>
<name>A0A286RL50_9BACT</name>
<dbReference type="EMBL" id="CP018477">
    <property type="protein sequence ID" value="ASV76671.1"/>
    <property type="molecule type" value="Genomic_DNA"/>
</dbReference>
<protein>
    <recommendedName>
        <fullName evidence="3">Teneurin-like YD-shell domain-containing protein</fullName>
    </recommendedName>
</protein>
<organism evidence="4 5">
    <name type="scientific">Thermogutta terrifontis</name>
    <dbReference type="NCBI Taxonomy" id="1331910"/>
    <lineage>
        <taxon>Bacteria</taxon>
        <taxon>Pseudomonadati</taxon>
        <taxon>Planctomycetota</taxon>
        <taxon>Planctomycetia</taxon>
        <taxon>Pirellulales</taxon>
        <taxon>Thermoguttaceae</taxon>
        <taxon>Thermogutta</taxon>
    </lineage>
</organism>
<evidence type="ECO:0000256" key="2">
    <source>
        <dbReference type="SAM" id="MobiDB-lite"/>
    </source>
</evidence>
<proteinExistence type="predicted"/>
<dbReference type="InterPro" id="IPR050708">
    <property type="entry name" value="T6SS_VgrG/RHS"/>
</dbReference>
<dbReference type="Proteomes" id="UP000215086">
    <property type="component" value="Chromosome"/>
</dbReference>
<evidence type="ECO:0000256" key="1">
    <source>
        <dbReference type="ARBA" id="ARBA00022737"/>
    </source>
</evidence>
<dbReference type="KEGG" id="ttf:THTE_4070"/>
<evidence type="ECO:0000259" key="3">
    <source>
        <dbReference type="Pfam" id="PF25023"/>
    </source>
</evidence>
<dbReference type="Pfam" id="PF25023">
    <property type="entry name" value="TEN_YD-shell"/>
    <property type="match status" value="1"/>
</dbReference>
<dbReference type="PANTHER" id="PTHR32305">
    <property type="match status" value="1"/>
</dbReference>
<keyword evidence="1" id="KW-0677">Repeat</keyword>
<dbReference type="InterPro" id="IPR022385">
    <property type="entry name" value="Rhs_assc_core"/>
</dbReference>
<evidence type="ECO:0000313" key="5">
    <source>
        <dbReference type="Proteomes" id="UP000215086"/>
    </source>
</evidence>